<dbReference type="AlphaFoldDB" id="A0A0F9VPM7"/>
<sequence length="279" mass="31052">MKQQLLYKSAQQLAFENHRNNYQFLKTNKFSSFQSRLNKYSGIGKYHPTVFNHPLNLFDPAFVGVAGSGEFTPSDLSNLVGWWNPDDSATITESLGRVSQMDDKSISGADLTQATGGEQPLLLSASQNGLDTIDYTDTRFLNDSTLSVTANPFSLFVAWKFPTSAQRNGFTNEITQPFWFELAGNVHRFDSSSGNIQFTETLVGLWRYISCLSNGSSSSIRSNAVEKATGTHTDTAWGGFRLGGHDGWWEEEIAETLLYSDNKSGDDLTDLETYMARWA</sequence>
<protein>
    <submittedName>
        <fullName evidence="1">Uncharacterized protein</fullName>
    </submittedName>
</protein>
<reference evidence="1" key="1">
    <citation type="journal article" date="2015" name="Nature">
        <title>Complex archaea that bridge the gap between prokaryotes and eukaryotes.</title>
        <authorList>
            <person name="Spang A."/>
            <person name="Saw J.H."/>
            <person name="Jorgensen S.L."/>
            <person name="Zaremba-Niedzwiedzka K."/>
            <person name="Martijn J."/>
            <person name="Lind A.E."/>
            <person name="van Eijk R."/>
            <person name="Schleper C."/>
            <person name="Guy L."/>
            <person name="Ettema T.J."/>
        </authorList>
    </citation>
    <scope>NUCLEOTIDE SEQUENCE</scope>
</reference>
<name>A0A0F9VPM7_9ZZZZ</name>
<proteinExistence type="predicted"/>
<accession>A0A0F9VPM7</accession>
<gene>
    <name evidence="1" type="ORF">LCGC14_0380320</name>
</gene>
<comment type="caution">
    <text evidence="1">The sequence shown here is derived from an EMBL/GenBank/DDBJ whole genome shotgun (WGS) entry which is preliminary data.</text>
</comment>
<dbReference type="EMBL" id="LAZR01000310">
    <property type="protein sequence ID" value="KKN75411.1"/>
    <property type="molecule type" value="Genomic_DNA"/>
</dbReference>
<evidence type="ECO:0000313" key="1">
    <source>
        <dbReference type="EMBL" id="KKN75411.1"/>
    </source>
</evidence>
<organism evidence="1">
    <name type="scientific">marine sediment metagenome</name>
    <dbReference type="NCBI Taxonomy" id="412755"/>
    <lineage>
        <taxon>unclassified sequences</taxon>
        <taxon>metagenomes</taxon>
        <taxon>ecological metagenomes</taxon>
    </lineage>
</organism>